<feature type="transmembrane region" description="Helical" evidence="1">
    <location>
        <begin position="32"/>
        <end position="53"/>
    </location>
</feature>
<name>A0ABU2U391_9ACTN</name>
<keyword evidence="1" id="KW-1133">Transmembrane helix</keyword>
<proteinExistence type="predicted"/>
<keyword evidence="1" id="KW-0472">Membrane</keyword>
<comment type="caution">
    <text evidence="2">The sequence shown here is derived from an EMBL/GenBank/DDBJ whole genome shotgun (WGS) entry which is preliminary data.</text>
</comment>
<keyword evidence="3" id="KW-1185">Reference proteome</keyword>
<keyword evidence="1" id="KW-0812">Transmembrane</keyword>
<evidence type="ECO:0000313" key="2">
    <source>
        <dbReference type="EMBL" id="MDT0467521.1"/>
    </source>
</evidence>
<reference evidence="3" key="1">
    <citation type="submission" date="2023-07" db="EMBL/GenBank/DDBJ databases">
        <title>30 novel species of actinomycetes from the DSMZ collection.</title>
        <authorList>
            <person name="Nouioui I."/>
        </authorList>
    </citation>
    <scope>NUCLEOTIDE SEQUENCE [LARGE SCALE GENOMIC DNA]</scope>
    <source>
        <strain evidence="3">DSM 41699</strain>
    </source>
</reference>
<dbReference type="RefSeq" id="WP_311698983.1">
    <property type="nucleotide sequence ID" value="NZ_JAVREY010000055.1"/>
</dbReference>
<dbReference type="Proteomes" id="UP001183809">
    <property type="component" value="Unassembled WGS sequence"/>
</dbReference>
<sequence length="55" mass="5805">MHVVKTVLLVLLALLLTVLALGGLISAFKGGGLFDLVIAAFLGWGAVVCWRALKR</sequence>
<dbReference type="EMBL" id="JAVREY010000055">
    <property type="protein sequence ID" value="MDT0467521.1"/>
    <property type="molecule type" value="Genomic_DNA"/>
</dbReference>
<protein>
    <submittedName>
        <fullName evidence="2">Uncharacterized protein</fullName>
    </submittedName>
</protein>
<organism evidence="2 3">
    <name type="scientific">Streptomyces gibsoniae</name>
    <dbReference type="NCBI Taxonomy" id="3075529"/>
    <lineage>
        <taxon>Bacteria</taxon>
        <taxon>Bacillati</taxon>
        <taxon>Actinomycetota</taxon>
        <taxon>Actinomycetes</taxon>
        <taxon>Kitasatosporales</taxon>
        <taxon>Streptomycetaceae</taxon>
        <taxon>Streptomyces</taxon>
    </lineage>
</organism>
<accession>A0ABU2U391</accession>
<gene>
    <name evidence="2" type="ORF">RM764_31750</name>
</gene>
<evidence type="ECO:0000256" key="1">
    <source>
        <dbReference type="SAM" id="Phobius"/>
    </source>
</evidence>
<evidence type="ECO:0000313" key="3">
    <source>
        <dbReference type="Proteomes" id="UP001183809"/>
    </source>
</evidence>